<dbReference type="InterPro" id="IPR000866">
    <property type="entry name" value="AhpC/TSA"/>
</dbReference>
<dbReference type="Proteomes" id="UP001230005">
    <property type="component" value="Unassembled WGS sequence"/>
</dbReference>
<dbReference type="InterPro" id="IPR036249">
    <property type="entry name" value="Thioredoxin-like_sf"/>
</dbReference>
<dbReference type="NCBIfam" id="NF002854">
    <property type="entry name" value="PRK03147.1"/>
    <property type="match status" value="1"/>
</dbReference>
<evidence type="ECO:0000256" key="2">
    <source>
        <dbReference type="ARBA" id="ARBA00022748"/>
    </source>
</evidence>
<dbReference type="CDD" id="cd02966">
    <property type="entry name" value="TlpA_like_family"/>
    <property type="match status" value="1"/>
</dbReference>
<dbReference type="PROSITE" id="PS51352">
    <property type="entry name" value="THIOREDOXIN_2"/>
    <property type="match status" value="1"/>
</dbReference>
<comment type="subcellular location">
    <subcellularLocation>
        <location evidence="1">Cell envelope</location>
    </subcellularLocation>
</comment>
<evidence type="ECO:0000259" key="6">
    <source>
        <dbReference type="PROSITE" id="PS51352"/>
    </source>
</evidence>
<keyword evidence="3" id="KW-0735">Signal-anchor</keyword>
<dbReference type="Pfam" id="PF00578">
    <property type="entry name" value="AhpC-TSA"/>
    <property type="match status" value="1"/>
</dbReference>
<evidence type="ECO:0000256" key="5">
    <source>
        <dbReference type="ARBA" id="ARBA00023284"/>
    </source>
</evidence>
<keyword evidence="3" id="KW-0812">Transmembrane</keyword>
<dbReference type="RefSeq" id="WP_307328382.1">
    <property type="nucleotide sequence ID" value="NZ_JAUSUG010000016.1"/>
</dbReference>
<sequence>MKKTFIMRLTILLVIALAIGYTLFTSFSEERGLVDAGDVAPDFKLYDMEGNTVHLKEMRGQGVYITFWATYCMFCRDKMMYLKQYYEEYKEKGVQVLAVNLDESEDQILRFIDRFNVPYPIVVDKGVIVGNAYGVTAVPYTLLIDKEGTVLERSLGPKTEKQVLDSLEKLVPDL</sequence>
<dbReference type="SUPFAM" id="SSF52833">
    <property type="entry name" value="Thioredoxin-like"/>
    <property type="match status" value="1"/>
</dbReference>
<dbReference type="InterPro" id="IPR050553">
    <property type="entry name" value="Thioredoxin_ResA/DsbE_sf"/>
</dbReference>
<protein>
    <submittedName>
        <fullName evidence="7">Peroxiredoxin</fullName>
    </submittedName>
</protein>
<keyword evidence="5" id="KW-0676">Redox-active center</keyword>
<feature type="domain" description="Thioredoxin" evidence="6">
    <location>
        <begin position="34"/>
        <end position="172"/>
    </location>
</feature>
<dbReference type="PANTHER" id="PTHR42852:SF6">
    <property type="entry name" value="THIOL:DISULFIDE INTERCHANGE PROTEIN DSBE"/>
    <property type="match status" value="1"/>
</dbReference>
<accession>A0ABT9ZYP4</accession>
<reference evidence="7 8" key="1">
    <citation type="submission" date="2023-07" db="EMBL/GenBank/DDBJ databases">
        <title>Genomic Encyclopedia of Type Strains, Phase IV (KMG-IV): sequencing the most valuable type-strain genomes for metagenomic binning, comparative biology and taxonomic classification.</title>
        <authorList>
            <person name="Goeker M."/>
        </authorList>
    </citation>
    <scope>NUCLEOTIDE SEQUENCE [LARGE SCALE GENOMIC DNA]</scope>
    <source>
        <strain evidence="7 8">DSM 9768</strain>
    </source>
</reference>
<keyword evidence="8" id="KW-1185">Reference proteome</keyword>
<keyword evidence="2" id="KW-0201">Cytochrome c-type biogenesis</keyword>
<gene>
    <name evidence="7" type="ORF">J2S74_003787</name>
</gene>
<organism evidence="7 8">
    <name type="scientific">Evansella vedderi</name>
    <dbReference type="NCBI Taxonomy" id="38282"/>
    <lineage>
        <taxon>Bacteria</taxon>
        <taxon>Bacillati</taxon>
        <taxon>Bacillota</taxon>
        <taxon>Bacilli</taxon>
        <taxon>Bacillales</taxon>
        <taxon>Bacillaceae</taxon>
        <taxon>Evansella</taxon>
    </lineage>
</organism>
<dbReference type="InterPro" id="IPR013766">
    <property type="entry name" value="Thioredoxin_domain"/>
</dbReference>
<name>A0ABT9ZYP4_9BACI</name>
<dbReference type="EMBL" id="JAUSUG010000016">
    <property type="protein sequence ID" value="MDQ0256367.1"/>
    <property type="molecule type" value="Genomic_DNA"/>
</dbReference>
<proteinExistence type="predicted"/>
<comment type="caution">
    <text evidence="7">The sequence shown here is derived from an EMBL/GenBank/DDBJ whole genome shotgun (WGS) entry which is preliminary data.</text>
</comment>
<dbReference type="Gene3D" id="3.40.30.10">
    <property type="entry name" value="Glutaredoxin"/>
    <property type="match status" value="1"/>
</dbReference>
<evidence type="ECO:0000256" key="4">
    <source>
        <dbReference type="ARBA" id="ARBA00023157"/>
    </source>
</evidence>
<evidence type="ECO:0000313" key="7">
    <source>
        <dbReference type="EMBL" id="MDQ0256367.1"/>
    </source>
</evidence>
<evidence type="ECO:0000256" key="1">
    <source>
        <dbReference type="ARBA" id="ARBA00004196"/>
    </source>
</evidence>
<keyword evidence="4" id="KW-1015">Disulfide bond</keyword>
<evidence type="ECO:0000256" key="3">
    <source>
        <dbReference type="ARBA" id="ARBA00022968"/>
    </source>
</evidence>
<dbReference type="PANTHER" id="PTHR42852">
    <property type="entry name" value="THIOL:DISULFIDE INTERCHANGE PROTEIN DSBE"/>
    <property type="match status" value="1"/>
</dbReference>
<evidence type="ECO:0000313" key="8">
    <source>
        <dbReference type="Proteomes" id="UP001230005"/>
    </source>
</evidence>